<comment type="caution">
    <text evidence="2">The sequence shown here is derived from an EMBL/GenBank/DDBJ whole genome shotgun (WGS) entry which is preliminary data.</text>
</comment>
<feature type="region of interest" description="Disordered" evidence="1">
    <location>
        <begin position="1"/>
        <end position="44"/>
    </location>
</feature>
<dbReference type="Proteomes" id="UP000265520">
    <property type="component" value="Unassembled WGS sequence"/>
</dbReference>
<proteinExistence type="predicted"/>
<protein>
    <submittedName>
        <fullName evidence="2">Uncharacterized protein</fullName>
    </submittedName>
</protein>
<dbReference type="AlphaFoldDB" id="A0A392R6Z0"/>
<dbReference type="EMBL" id="LXQA010194951">
    <property type="protein sequence ID" value="MCI32373.1"/>
    <property type="molecule type" value="Genomic_DNA"/>
</dbReference>
<organism evidence="2 3">
    <name type="scientific">Trifolium medium</name>
    <dbReference type="NCBI Taxonomy" id="97028"/>
    <lineage>
        <taxon>Eukaryota</taxon>
        <taxon>Viridiplantae</taxon>
        <taxon>Streptophyta</taxon>
        <taxon>Embryophyta</taxon>
        <taxon>Tracheophyta</taxon>
        <taxon>Spermatophyta</taxon>
        <taxon>Magnoliopsida</taxon>
        <taxon>eudicotyledons</taxon>
        <taxon>Gunneridae</taxon>
        <taxon>Pentapetalae</taxon>
        <taxon>rosids</taxon>
        <taxon>fabids</taxon>
        <taxon>Fabales</taxon>
        <taxon>Fabaceae</taxon>
        <taxon>Papilionoideae</taxon>
        <taxon>50 kb inversion clade</taxon>
        <taxon>NPAAA clade</taxon>
        <taxon>Hologalegina</taxon>
        <taxon>IRL clade</taxon>
        <taxon>Trifolieae</taxon>
        <taxon>Trifolium</taxon>
    </lineage>
</organism>
<name>A0A392R6Z0_9FABA</name>
<feature type="compositionally biased region" description="Basic and acidic residues" evidence="1">
    <location>
        <begin position="8"/>
        <end position="26"/>
    </location>
</feature>
<reference evidence="2 3" key="1">
    <citation type="journal article" date="2018" name="Front. Plant Sci.">
        <title>Red Clover (Trifolium pratense) and Zigzag Clover (T. medium) - A Picture of Genomic Similarities and Differences.</title>
        <authorList>
            <person name="Dluhosova J."/>
            <person name="Istvanek J."/>
            <person name="Nedelnik J."/>
            <person name="Repkova J."/>
        </authorList>
    </citation>
    <scope>NUCLEOTIDE SEQUENCE [LARGE SCALE GENOMIC DNA]</scope>
    <source>
        <strain evidence="3">cv. 10/8</strain>
        <tissue evidence="2">Leaf</tissue>
    </source>
</reference>
<keyword evidence="3" id="KW-1185">Reference proteome</keyword>
<sequence>MCARVHKLRNDRSSREMQEGKEKDGGWYRVRGGNSPQEKDELYI</sequence>
<evidence type="ECO:0000313" key="2">
    <source>
        <dbReference type="EMBL" id="MCI32373.1"/>
    </source>
</evidence>
<evidence type="ECO:0000256" key="1">
    <source>
        <dbReference type="SAM" id="MobiDB-lite"/>
    </source>
</evidence>
<evidence type="ECO:0000313" key="3">
    <source>
        <dbReference type="Proteomes" id="UP000265520"/>
    </source>
</evidence>
<accession>A0A392R6Z0</accession>
<feature type="non-terminal residue" evidence="2">
    <location>
        <position position="44"/>
    </location>
</feature>